<keyword evidence="1" id="KW-0472">Membrane</keyword>
<name>A0A9J6CJ34_POLVA</name>
<dbReference type="Pfam" id="PF15055">
    <property type="entry name" value="DMAC1_Dmo2"/>
    <property type="match status" value="1"/>
</dbReference>
<proteinExistence type="predicted"/>
<sequence>MSSNKNNEEDDCLGCRLASGGGLFAASIYIYRHSLNKSRINRNGMLLFSAVFGVMGVARLFNLLPFRQSKGVNRER</sequence>
<dbReference type="EMBL" id="JADBJN010000001">
    <property type="protein sequence ID" value="KAG5681739.1"/>
    <property type="molecule type" value="Genomic_DNA"/>
</dbReference>
<evidence type="ECO:0000259" key="2">
    <source>
        <dbReference type="Pfam" id="PF15055"/>
    </source>
</evidence>
<feature type="domain" description="Distal membrane-arm assembly complex protein 1-like" evidence="2">
    <location>
        <begin position="11"/>
        <end position="56"/>
    </location>
</feature>
<protein>
    <recommendedName>
        <fullName evidence="2">Distal membrane-arm assembly complex protein 1-like domain-containing protein</fullName>
    </recommendedName>
</protein>
<evidence type="ECO:0000256" key="1">
    <source>
        <dbReference type="SAM" id="Phobius"/>
    </source>
</evidence>
<organism evidence="3 4">
    <name type="scientific">Polypedilum vanderplanki</name>
    <name type="common">Sleeping chironomid midge</name>
    <dbReference type="NCBI Taxonomy" id="319348"/>
    <lineage>
        <taxon>Eukaryota</taxon>
        <taxon>Metazoa</taxon>
        <taxon>Ecdysozoa</taxon>
        <taxon>Arthropoda</taxon>
        <taxon>Hexapoda</taxon>
        <taxon>Insecta</taxon>
        <taxon>Pterygota</taxon>
        <taxon>Neoptera</taxon>
        <taxon>Endopterygota</taxon>
        <taxon>Diptera</taxon>
        <taxon>Nematocera</taxon>
        <taxon>Chironomoidea</taxon>
        <taxon>Chironomidae</taxon>
        <taxon>Chironominae</taxon>
        <taxon>Polypedilum</taxon>
        <taxon>Polypedilum</taxon>
    </lineage>
</organism>
<dbReference type="OrthoDB" id="6340866at2759"/>
<dbReference type="InterPro" id="IPR028036">
    <property type="entry name" value="DMAC1-like_dom"/>
</dbReference>
<keyword evidence="1" id="KW-1133">Transmembrane helix</keyword>
<dbReference type="AlphaFoldDB" id="A0A9J6CJ34"/>
<feature type="transmembrane region" description="Helical" evidence="1">
    <location>
        <begin position="12"/>
        <end position="32"/>
    </location>
</feature>
<accession>A0A9J6CJ34</accession>
<gene>
    <name evidence="3" type="ORF">PVAND_011148</name>
</gene>
<evidence type="ECO:0000313" key="3">
    <source>
        <dbReference type="EMBL" id="KAG5681739.1"/>
    </source>
</evidence>
<reference evidence="3" key="1">
    <citation type="submission" date="2021-03" db="EMBL/GenBank/DDBJ databases">
        <title>Chromosome level genome of the anhydrobiotic midge Polypedilum vanderplanki.</title>
        <authorList>
            <person name="Yoshida Y."/>
            <person name="Kikawada T."/>
            <person name="Gusev O."/>
        </authorList>
    </citation>
    <scope>NUCLEOTIDE SEQUENCE</scope>
    <source>
        <strain evidence="3">NIAS01</strain>
        <tissue evidence="3">Whole body or cell culture</tissue>
    </source>
</reference>
<dbReference type="Proteomes" id="UP001107558">
    <property type="component" value="Chromosome 1"/>
</dbReference>
<comment type="caution">
    <text evidence="3">The sequence shown here is derived from an EMBL/GenBank/DDBJ whole genome shotgun (WGS) entry which is preliminary data.</text>
</comment>
<feature type="transmembrane region" description="Helical" evidence="1">
    <location>
        <begin position="44"/>
        <end position="66"/>
    </location>
</feature>
<keyword evidence="4" id="KW-1185">Reference proteome</keyword>
<keyword evidence="1" id="KW-0812">Transmembrane</keyword>
<evidence type="ECO:0000313" key="4">
    <source>
        <dbReference type="Proteomes" id="UP001107558"/>
    </source>
</evidence>